<name>A0A9D7XF67_9BACT</name>
<feature type="transmembrane region" description="Helical" evidence="6">
    <location>
        <begin position="7"/>
        <end position="25"/>
    </location>
</feature>
<sequence length="354" mass="40823">MTVYHNWWKILGVVFIIYVLVRGILTPLKPGIFEISPSRFESGNEINIHVEGYNTFYTKGNLLAYIKHSDQFLIPSSKINVTSDNSLNVIFNIPKYFPDSNKLAQFTFILTSDHDGTTVLPSRIIIHQDSIDYQAGVLSWTLAQKPVFSNLHKYWFPYRNILHETIRNTFFHVSLWFTMFWLLFMSVYFSFKYLKTNVKDYDLKAFALVRTAIFFGVLGCLTGALWARYTWGTWWTKDIKLNMAAISLLIYFAYLILRASIDDEDRKARISGAYNIFALVAVVPLIFVLPRLTDSLHPGNGGNPAFGAEDMDNALRLVFYPSVIGFICLGCWMASLLYRLDRIQLKFDEKDNNS</sequence>
<dbReference type="EMBL" id="JADKFW010000021">
    <property type="protein sequence ID" value="MBK9719874.1"/>
    <property type="molecule type" value="Genomic_DNA"/>
</dbReference>
<evidence type="ECO:0000313" key="8">
    <source>
        <dbReference type="EMBL" id="MBK9719874.1"/>
    </source>
</evidence>
<feature type="domain" description="Cytochrome c assembly protein" evidence="7">
    <location>
        <begin position="168"/>
        <end position="286"/>
    </location>
</feature>
<dbReference type="Pfam" id="PF01578">
    <property type="entry name" value="Cytochrom_C_asm"/>
    <property type="match status" value="1"/>
</dbReference>
<dbReference type="PANTHER" id="PTHR30071">
    <property type="entry name" value="HEME EXPORTER PROTEIN C"/>
    <property type="match status" value="1"/>
</dbReference>
<keyword evidence="5 6" id="KW-0472">Membrane</keyword>
<feature type="transmembrane region" description="Helical" evidence="6">
    <location>
        <begin position="170"/>
        <end position="191"/>
    </location>
</feature>
<dbReference type="PANTHER" id="PTHR30071:SF1">
    <property type="entry name" value="CYTOCHROME B_B6 PROTEIN-RELATED"/>
    <property type="match status" value="1"/>
</dbReference>
<evidence type="ECO:0000259" key="7">
    <source>
        <dbReference type="Pfam" id="PF01578"/>
    </source>
</evidence>
<dbReference type="SUPFAM" id="SSF103473">
    <property type="entry name" value="MFS general substrate transporter"/>
    <property type="match status" value="1"/>
</dbReference>
<feature type="transmembrane region" description="Helical" evidence="6">
    <location>
        <begin position="273"/>
        <end position="292"/>
    </location>
</feature>
<dbReference type="GO" id="GO:0005886">
    <property type="term" value="C:plasma membrane"/>
    <property type="evidence" value="ECO:0007669"/>
    <property type="project" value="TreeGrafter"/>
</dbReference>
<comment type="subcellular location">
    <subcellularLocation>
        <location evidence="1">Membrane</location>
        <topology evidence="1">Multi-pass membrane protein</topology>
    </subcellularLocation>
</comment>
<keyword evidence="3" id="KW-0201">Cytochrome c-type biogenesis</keyword>
<accession>A0A9D7XF67</accession>
<evidence type="ECO:0000256" key="1">
    <source>
        <dbReference type="ARBA" id="ARBA00004141"/>
    </source>
</evidence>
<evidence type="ECO:0000256" key="5">
    <source>
        <dbReference type="ARBA" id="ARBA00023136"/>
    </source>
</evidence>
<evidence type="ECO:0000256" key="3">
    <source>
        <dbReference type="ARBA" id="ARBA00022748"/>
    </source>
</evidence>
<dbReference type="InterPro" id="IPR045062">
    <property type="entry name" value="Cyt_c_biogenesis_CcsA/CcmC"/>
</dbReference>
<proteinExistence type="predicted"/>
<dbReference type="InterPro" id="IPR036259">
    <property type="entry name" value="MFS_trans_sf"/>
</dbReference>
<evidence type="ECO:0000256" key="6">
    <source>
        <dbReference type="SAM" id="Phobius"/>
    </source>
</evidence>
<feature type="transmembrane region" description="Helical" evidence="6">
    <location>
        <begin position="239"/>
        <end position="261"/>
    </location>
</feature>
<keyword evidence="2 6" id="KW-0812">Transmembrane</keyword>
<reference evidence="8 9" key="1">
    <citation type="submission" date="2020-10" db="EMBL/GenBank/DDBJ databases">
        <title>Connecting structure to function with the recovery of over 1000 high-quality activated sludge metagenome-assembled genomes encoding full-length rRNA genes using long-read sequencing.</title>
        <authorList>
            <person name="Singleton C.M."/>
            <person name="Petriglieri F."/>
            <person name="Kristensen J.M."/>
            <person name="Kirkegaard R.H."/>
            <person name="Michaelsen T.Y."/>
            <person name="Andersen M.H."/>
            <person name="Karst S.M."/>
            <person name="Dueholm M.S."/>
            <person name="Nielsen P.H."/>
            <person name="Albertsen M."/>
        </authorList>
    </citation>
    <scope>NUCLEOTIDE SEQUENCE [LARGE SCALE GENOMIC DNA]</scope>
    <source>
        <strain evidence="8">Ribe_18-Q3-R11-54_BAT3C.373</strain>
    </source>
</reference>
<feature type="transmembrane region" description="Helical" evidence="6">
    <location>
        <begin position="203"/>
        <end position="227"/>
    </location>
</feature>
<dbReference type="AlphaFoldDB" id="A0A9D7XF67"/>
<dbReference type="GO" id="GO:0020037">
    <property type="term" value="F:heme binding"/>
    <property type="evidence" value="ECO:0007669"/>
    <property type="project" value="InterPro"/>
</dbReference>
<keyword evidence="4 6" id="KW-1133">Transmembrane helix</keyword>
<evidence type="ECO:0000256" key="2">
    <source>
        <dbReference type="ARBA" id="ARBA00022692"/>
    </source>
</evidence>
<dbReference type="GO" id="GO:0017004">
    <property type="term" value="P:cytochrome complex assembly"/>
    <property type="evidence" value="ECO:0007669"/>
    <property type="project" value="UniProtKB-KW"/>
</dbReference>
<comment type="caution">
    <text evidence="8">The sequence shown here is derived from an EMBL/GenBank/DDBJ whole genome shotgun (WGS) entry which is preliminary data.</text>
</comment>
<protein>
    <submittedName>
        <fullName evidence="8">Cytochrome c biogenesis protein CcsA</fullName>
    </submittedName>
</protein>
<evidence type="ECO:0000313" key="9">
    <source>
        <dbReference type="Proteomes" id="UP000808349"/>
    </source>
</evidence>
<evidence type="ECO:0000256" key="4">
    <source>
        <dbReference type="ARBA" id="ARBA00022989"/>
    </source>
</evidence>
<organism evidence="8 9">
    <name type="scientific">Candidatus Defluviibacterium haderslevense</name>
    <dbReference type="NCBI Taxonomy" id="2981993"/>
    <lineage>
        <taxon>Bacteria</taxon>
        <taxon>Pseudomonadati</taxon>
        <taxon>Bacteroidota</taxon>
        <taxon>Saprospiria</taxon>
        <taxon>Saprospirales</taxon>
        <taxon>Saprospiraceae</taxon>
        <taxon>Candidatus Defluviibacterium</taxon>
    </lineage>
</organism>
<feature type="transmembrane region" description="Helical" evidence="6">
    <location>
        <begin position="318"/>
        <end position="338"/>
    </location>
</feature>
<gene>
    <name evidence="8" type="primary">ccsA</name>
    <name evidence="8" type="ORF">IPO85_20625</name>
</gene>
<dbReference type="InterPro" id="IPR002541">
    <property type="entry name" value="Cyt_c_assembly"/>
</dbReference>
<dbReference type="Proteomes" id="UP000808349">
    <property type="component" value="Unassembled WGS sequence"/>
</dbReference>